<organism evidence="1 2">
    <name type="scientific">Pseudarthrobacter polychromogenes</name>
    <dbReference type="NCBI Taxonomy" id="1676"/>
    <lineage>
        <taxon>Bacteria</taxon>
        <taxon>Bacillati</taxon>
        <taxon>Actinomycetota</taxon>
        <taxon>Actinomycetes</taxon>
        <taxon>Micrococcales</taxon>
        <taxon>Micrococcaceae</taxon>
        <taxon>Pseudarthrobacter</taxon>
    </lineage>
</organism>
<dbReference type="Proteomes" id="UP000596938">
    <property type="component" value="Unassembled WGS sequence"/>
</dbReference>
<protein>
    <recommendedName>
        <fullName evidence="3">DUF222 domain-containing protein</fullName>
    </recommendedName>
</protein>
<evidence type="ECO:0000313" key="1">
    <source>
        <dbReference type="EMBL" id="GGH10024.1"/>
    </source>
</evidence>
<reference evidence="2" key="1">
    <citation type="journal article" date="2019" name="Int. J. Syst. Evol. Microbiol.">
        <title>The Global Catalogue of Microorganisms (GCM) 10K type strain sequencing project: providing services to taxonomists for standard genome sequencing and annotation.</title>
        <authorList>
            <consortium name="The Broad Institute Genomics Platform"/>
            <consortium name="The Broad Institute Genome Sequencing Center for Infectious Disease"/>
            <person name="Wu L."/>
            <person name="Ma J."/>
        </authorList>
    </citation>
    <scope>NUCLEOTIDE SEQUENCE [LARGE SCALE GENOMIC DNA]</scope>
    <source>
        <strain evidence="2">CGMCC 1.1927</strain>
    </source>
</reference>
<sequence>MRVARDCAAAGITLQTLEERAERIGRDDREMLLYPETLRIARLITQPRFLSLIKHPEIPSDRRRGLVAQEIASILAPTSLHRRSRAAARVEHALCNHASYGTEWL</sequence>
<gene>
    <name evidence="1" type="ORF">GCM10011577_38720</name>
</gene>
<evidence type="ECO:0008006" key="3">
    <source>
        <dbReference type="Google" id="ProtNLM"/>
    </source>
</evidence>
<proteinExistence type="predicted"/>
<dbReference type="EMBL" id="BMKU01000018">
    <property type="protein sequence ID" value="GGH10024.1"/>
    <property type="molecule type" value="Genomic_DNA"/>
</dbReference>
<accession>A0ABQ1Y1Z5</accession>
<keyword evidence="2" id="KW-1185">Reference proteome</keyword>
<name>A0ABQ1Y1Z5_9MICC</name>
<comment type="caution">
    <text evidence="1">The sequence shown here is derived from an EMBL/GenBank/DDBJ whole genome shotgun (WGS) entry which is preliminary data.</text>
</comment>
<evidence type="ECO:0000313" key="2">
    <source>
        <dbReference type="Proteomes" id="UP000596938"/>
    </source>
</evidence>